<feature type="compositionally biased region" description="Basic and acidic residues" evidence="3">
    <location>
        <begin position="337"/>
        <end position="351"/>
    </location>
</feature>
<feature type="compositionally biased region" description="Polar residues" evidence="3">
    <location>
        <begin position="525"/>
        <end position="534"/>
    </location>
</feature>
<dbReference type="Pfam" id="PF03265">
    <property type="entry name" value="DNase_II"/>
    <property type="match status" value="1"/>
</dbReference>
<evidence type="ECO:0000256" key="3">
    <source>
        <dbReference type="SAM" id="MobiDB-lite"/>
    </source>
</evidence>
<dbReference type="GO" id="GO:0006309">
    <property type="term" value="P:apoptotic DNA fragmentation"/>
    <property type="evidence" value="ECO:0007669"/>
    <property type="project" value="TreeGrafter"/>
</dbReference>
<dbReference type="InterPro" id="IPR004947">
    <property type="entry name" value="DNase_II"/>
</dbReference>
<feature type="region of interest" description="Disordered" evidence="3">
    <location>
        <begin position="301"/>
        <end position="370"/>
    </location>
</feature>
<dbReference type="AlphaFoldDB" id="A0A7R9JS27"/>
<feature type="compositionally biased region" description="Polar residues" evidence="3">
    <location>
        <begin position="610"/>
        <end position="632"/>
    </location>
</feature>
<dbReference type="EMBL" id="OE839714">
    <property type="protein sequence ID" value="CAD7588333.1"/>
    <property type="molecule type" value="Genomic_DNA"/>
</dbReference>
<dbReference type="PANTHER" id="PTHR10858">
    <property type="entry name" value="DEOXYRIBONUCLEASE II"/>
    <property type="match status" value="1"/>
</dbReference>
<evidence type="ECO:0000256" key="1">
    <source>
        <dbReference type="ARBA" id="ARBA00007527"/>
    </source>
</evidence>
<comment type="similarity">
    <text evidence="1">Belongs to the DNase II family.</text>
</comment>
<feature type="compositionally biased region" description="Low complexity" evidence="3">
    <location>
        <begin position="667"/>
        <end position="680"/>
    </location>
</feature>
<feature type="compositionally biased region" description="Basic and acidic residues" evidence="3">
    <location>
        <begin position="535"/>
        <end position="552"/>
    </location>
</feature>
<feature type="region of interest" description="Disordered" evidence="3">
    <location>
        <begin position="525"/>
        <end position="706"/>
    </location>
</feature>
<feature type="compositionally biased region" description="Basic and acidic residues" evidence="3">
    <location>
        <begin position="301"/>
        <end position="313"/>
    </location>
</feature>
<organism evidence="4">
    <name type="scientific">Timema genevievae</name>
    <name type="common">Walking stick</name>
    <dbReference type="NCBI Taxonomy" id="629358"/>
    <lineage>
        <taxon>Eukaryota</taxon>
        <taxon>Metazoa</taxon>
        <taxon>Ecdysozoa</taxon>
        <taxon>Arthropoda</taxon>
        <taxon>Hexapoda</taxon>
        <taxon>Insecta</taxon>
        <taxon>Pterygota</taxon>
        <taxon>Neoptera</taxon>
        <taxon>Polyneoptera</taxon>
        <taxon>Phasmatodea</taxon>
        <taxon>Timematodea</taxon>
        <taxon>Timematoidea</taxon>
        <taxon>Timematidae</taxon>
        <taxon>Timema</taxon>
    </lineage>
</organism>
<gene>
    <name evidence="4" type="ORF">TGEB3V08_LOCUS2407</name>
</gene>
<dbReference type="GO" id="GO:0004531">
    <property type="term" value="F:deoxyribonuclease II activity"/>
    <property type="evidence" value="ECO:0007669"/>
    <property type="project" value="InterPro"/>
</dbReference>
<feature type="compositionally biased region" description="Polar residues" evidence="3">
    <location>
        <begin position="553"/>
        <end position="576"/>
    </location>
</feature>
<proteinExistence type="inferred from homology"/>
<feature type="compositionally biased region" description="Basic and acidic residues" evidence="3">
    <location>
        <begin position="578"/>
        <end position="605"/>
    </location>
</feature>
<feature type="compositionally biased region" description="Polar residues" evidence="3">
    <location>
        <begin position="315"/>
        <end position="336"/>
    </location>
</feature>
<protein>
    <submittedName>
        <fullName evidence="4">Uncharacterized protein</fullName>
    </submittedName>
</protein>
<keyword evidence="2" id="KW-0378">Hydrolase</keyword>
<feature type="compositionally biased region" description="Basic and acidic residues" evidence="3">
    <location>
        <begin position="633"/>
        <end position="649"/>
    </location>
</feature>
<name>A0A7R9JS27_TIMGE</name>
<feature type="region of interest" description="Disordered" evidence="3">
    <location>
        <begin position="903"/>
        <end position="951"/>
    </location>
</feature>
<dbReference type="CDD" id="cd09121">
    <property type="entry name" value="PLDc_DNaseII_2"/>
    <property type="match status" value="1"/>
</dbReference>
<dbReference type="PANTHER" id="PTHR10858:SF23">
    <property type="entry name" value="DEOXYRIBONUCLEASE II"/>
    <property type="match status" value="1"/>
</dbReference>
<evidence type="ECO:0000256" key="2">
    <source>
        <dbReference type="ARBA" id="ARBA00022801"/>
    </source>
</evidence>
<reference evidence="4" key="1">
    <citation type="submission" date="2020-11" db="EMBL/GenBank/DDBJ databases">
        <authorList>
            <person name="Tran Van P."/>
        </authorList>
    </citation>
    <scope>NUCLEOTIDE SEQUENCE</scope>
</reference>
<sequence>MTLSMGQILDSSVSWKGYPGKAMAPKELCNKKHSSRLRYKQIQDPGTLWILYNDQPPNGGVEIELGHTKGVVMSQSNGGFWLIHSVPHYPPSPNKSTHYSYPHTGLHYGQSLMCISLDVKQLDTVGIQLMYNEPEIYSVNTLGVLRNLFPNLMAAANNTRVQSAPWFRQAQINSLQGTKFSSFAKASHFHKDLYADWVAATLETDLVVESWTNGVGPLPSECSKQFKVENIESVNVKVAAANFSSHLDHSKWALSVDNHTKSWVCVGDINRMTSQEERGGGTVCINNAKLWSAYRGVVARPNEHKNKNDDVKTPAKSNIDTTAKQNDSVKTSAKSNIDTRAKQNDTVKTSDKSNMNTTAKQNDTVKTSDKANMNTTAKQNDTVKTSAKANMNTTAKQNDIVKTSAKANMNTTAKQNDTVKTSDKAIMNTTAKQNDTVKTSDKANIDTTAKQNNIVKTSDKANMNTTAKQNDTVKISDKANMNTTAKQNDTVKTSDKANIDTTAKQNDTVKTSDKANIDTTAKQNDTVKTSAKSNIDTRAKQNDTVKTSDKSNIDTTAKQNDSSQLKAKSVANNPEHSNALKEKQVSDTEKTLKLTDSHDNKDKSMENVPVITSETKIEQGSNISNLKNNQVTETEKQNHKTPVSDEPKKTANCSLKGHKMISNSNLKDSTNNSKKGNKNSSDQKNKVPLESPDGNEKENMKTDGSSKITAAKSRCDVCSGLPTLTPKVKSDLENKAIQMTEKCAKDKSRVKQLEDKIKKWERERKETESKAETKKVSQDTSLENKVKENTSKASKSIPKIDCTQVKGLTNIVKDSLEKGDIQPKISCEMHVSLARVASQWKGGGLVRTASQSAHKIVASLFDNTKKGSVRRNRLTGWLALIPVDSVTQLYVKKKPSPCLRVITSQRHRRALNKPRTESPAMSSRSEPRSQPRLRRDKTNKQHCAQTKESRKLGTMSIMTRAELHSHHHFRVSPHFLFTNESQFPVARHVIQTPVDMNPATVGVRVSTQVPIVWLARIPHKAITESPMAVITMIDLSSR</sequence>
<evidence type="ECO:0000313" key="4">
    <source>
        <dbReference type="EMBL" id="CAD7588333.1"/>
    </source>
</evidence>
<feature type="region of interest" description="Disordered" evidence="3">
    <location>
        <begin position="762"/>
        <end position="790"/>
    </location>
</feature>
<accession>A0A7R9JS27</accession>
<feature type="compositionally biased region" description="Polar residues" evidence="3">
    <location>
        <begin position="352"/>
        <end position="370"/>
    </location>
</feature>